<name>A0ABS6NL30_9BURK</name>
<dbReference type="Proteomes" id="UP000722165">
    <property type="component" value="Unassembled WGS sequence"/>
</dbReference>
<gene>
    <name evidence="2" type="ORF">KU392_03575</name>
</gene>
<feature type="transmembrane region" description="Helical" evidence="1">
    <location>
        <begin position="143"/>
        <end position="162"/>
    </location>
</feature>
<comment type="caution">
    <text evidence="2">The sequence shown here is derived from an EMBL/GenBank/DDBJ whole genome shotgun (WGS) entry which is preliminary data.</text>
</comment>
<keyword evidence="3" id="KW-1185">Reference proteome</keyword>
<keyword evidence="1" id="KW-0812">Transmembrane</keyword>
<dbReference type="RefSeq" id="WP_217734583.1">
    <property type="nucleotide sequence ID" value="NZ_JAHSPR010000002.1"/>
</dbReference>
<accession>A0ABS6NL30</accession>
<evidence type="ECO:0000256" key="1">
    <source>
        <dbReference type="SAM" id="Phobius"/>
    </source>
</evidence>
<keyword evidence="1" id="KW-0472">Membrane</keyword>
<proteinExistence type="predicted"/>
<feature type="transmembrane region" description="Helical" evidence="1">
    <location>
        <begin position="118"/>
        <end position="137"/>
    </location>
</feature>
<dbReference type="EMBL" id="JAHSPR010000002">
    <property type="protein sequence ID" value="MBV4396339.1"/>
    <property type="molecule type" value="Genomic_DNA"/>
</dbReference>
<protein>
    <submittedName>
        <fullName evidence="2">Uncharacterized protein</fullName>
    </submittedName>
</protein>
<sequence length="218" mass="24523">MIIENIKTDVSEEFLSIKESLQIYFKPGFDVSQTKQFLQTHVPKEVTYKSEILLDTLLNYLMKDARDKIETADIGLQNAFFDMDFRKRIHEWTKQLQNNLALEPNIVKYSTDPRLKQGLIASGITFLAGAGISTAVASGLVGSILSGIVTIILTTMVFKIAYNKASPKAREALRADIDQYLASSQEQVFVWLKTVANAFDNDFHAFCTANDFILGRDK</sequence>
<evidence type="ECO:0000313" key="3">
    <source>
        <dbReference type="Proteomes" id="UP000722165"/>
    </source>
</evidence>
<keyword evidence="1" id="KW-1133">Transmembrane helix</keyword>
<evidence type="ECO:0000313" key="2">
    <source>
        <dbReference type="EMBL" id="MBV4396339.1"/>
    </source>
</evidence>
<organism evidence="2 3">
    <name type="scientific">Advenella alkanexedens</name>
    <dbReference type="NCBI Taxonomy" id="1481665"/>
    <lineage>
        <taxon>Bacteria</taxon>
        <taxon>Pseudomonadati</taxon>
        <taxon>Pseudomonadota</taxon>
        <taxon>Betaproteobacteria</taxon>
        <taxon>Burkholderiales</taxon>
        <taxon>Alcaligenaceae</taxon>
    </lineage>
</organism>
<reference evidence="2 3" key="1">
    <citation type="submission" date="2021-06" db="EMBL/GenBank/DDBJ databases">
        <authorList>
            <person name="Lu T."/>
            <person name="Wang Q."/>
            <person name="Han X."/>
        </authorList>
    </citation>
    <scope>NUCLEOTIDE SEQUENCE [LARGE SCALE GENOMIC DNA]</scope>
    <source>
        <strain evidence="2 3">LAM0050</strain>
    </source>
</reference>